<dbReference type="EMBL" id="GG704912">
    <property type="protein sequence ID" value="EAS30811.3"/>
    <property type="molecule type" value="Genomic_DNA"/>
</dbReference>
<sequence>MQDSGCVLLGSLAVSLHTHMREKFFLTTTYALGSWKLKKKDVWALDGDRGKRVGALGLTNLSPTALIIQRVAERFAMAVN</sequence>
<dbReference type="RefSeq" id="XP_001242394.2">
    <property type="nucleotide sequence ID" value="XM_001242393.2"/>
</dbReference>
<organism evidence="1 2">
    <name type="scientific">Coccidioides immitis (strain RS)</name>
    <name type="common">Valley fever fungus</name>
    <dbReference type="NCBI Taxonomy" id="246410"/>
    <lineage>
        <taxon>Eukaryota</taxon>
        <taxon>Fungi</taxon>
        <taxon>Dikarya</taxon>
        <taxon>Ascomycota</taxon>
        <taxon>Pezizomycotina</taxon>
        <taxon>Eurotiomycetes</taxon>
        <taxon>Eurotiomycetidae</taxon>
        <taxon>Onygenales</taxon>
        <taxon>Onygenaceae</taxon>
        <taxon>Coccidioides</taxon>
    </lineage>
</organism>
<reference evidence="2" key="2">
    <citation type="journal article" date="2010" name="Genome Res.">
        <title>Population genomic sequencing of Coccidioides fungi reveals recent hybridization and transposon control.</title>
        <authorList>
            <person name="Neafsey D.E."/>
            <person name="Barker B.M."/>
            <person name="Sharpton T.J."/>
            <person name="Stajich J.E."/>
            <person name="Park D.J."/>
            <person name="Whiston E."/>
            <person name="Hung C.-Y."/>
            <person name="McMahan C."/>
            <person name="White J."/>
            <person name="Sykes S."/>
            <person name="Heiman D."/>
            <person name="Young S."/>
            <person name="Zeng Q."/>
            <person name="Abouelleil A."/>
            <person name="Aftuck L."/>
            <person name="Bessette D."/>
            <person name="Brown A."/>
            <person name="FitzGerald M."/>
            <person name="Lui A."/>
            <person name="Macdonald J.P."/>
            <person name="Priest M."/>
            <person name="Orbach M.J."/>
            <person name="Galgiani J.N."/>
            <person name="Kirkland T.N."/>
            <person name="Cole G.T."/>
            <person name="Birren B.W."/>
            <person name="Henn M.R."/>
            <person name="Taylor J.W."/>
            <person name="Rounsley S.D."/>
        </authorList>
    </citation>
    <scope>GENOME REANNOTATION</scope>
    <source>
        <strain evidence="2">RS</strain>
    </source>
</reference>
<name>J3K7U4_COCIM</name>
<keyword evidence="2" id="KW-1185">Reference proteome</keyword>
<dbReference type="Proteomes" id="UP000001261">
    <property type="component" value="Unassembled WGS sequence"/>
</dbReference>
<dbReference type="KEGG" id="cim:CIMG_06290"/>
<dbReference type="AlphaFoldDB" id="J3K7U4"/>
<dbReference type="VEuPathDB" id="FungiDB:CIMG_06290"/>
<proteinExistence type="predicted"/>
<protein>
    <submittedName>
        <fullName evidence="1">Uncharacterized protein</fullName>
    </submittedName>
</protein>
<gene>
    <name evidence="1" type="ORF">CIMG_06290</name>
</gene>
<evidence type="ECO:0000313" key="2">
    <source>
        <dbReference type="Proteomes" id="UP000001261"/>
    </source>
</evidence>
<reference evidence="2" key="1">
    <citation type="journal article" date="2009" name="Genome Res.">
        <title>Comparative genomic analyses of the human fungal pathogens Coccidioides and their relatives.</title>
        <authorList>
            <person name="Sharpton T.J."/>
            <person name="Stajich J.E."/>
            <person name="Rounsley S.D."/>
            <person name="Gardner M.J."/>
            <person name="Wortman J.R."/>
            <person name="Jordar V.S."/>
            <person name="Maiti R."/>
            <person name="Kodira C.D."/>
            <person name="Neafsey D.E."/>
            <person name="Zeng Q."/>
            <person name="Hung C.-Y."/>
            <person name="McMahan C."/>
            <person name="Muszewska A."/>
            <person name="Grynberg M."/>
            <person name="Mandel M.A."/>
            <person name="Kellner E.M."/>
            <person name="Barker B.M."/>
            <person name="Galgiani J.N."/>
            <person name="Orbach M.J."/>
            <person name="Kirkland T.N."/>
            <person name="Cole G.T."/>
            <person name="Henn M.R."/>
            <person name="Birren B.W."/>
            <person name="Taylor J.W."/>
        </authorList>
    </citation>
    <scope>NUCLEOTIDE SEQUENCE [LARGE SCALE GENOMIC DNA]</scope>
    <source>
        <strain evidence="2">RS</strain>
    </source>
</reference>
<accession>J3K7U4</accession>
<dbReference type="GeneID" id="4562275"/>
<evidence type="ECO:0000313" key="1">
    <source>
        <dbReference type="EMBL" id="EAS30811.3"/>
    </source>
</evidence>
<dbReference type="InParanoid" id="J3K7U4"/>